<evidence type="ECO:0000256" key="7">
    <source>
        <dbReference type="SAM" id="MobiDB-lite"/>
    </source>
</evidence>
<evidence type="ECO:0000256" key="1">
    <source>
        <dbReference type="ARBA" id="ARBA00006529"/>
    </source>
</evidence>
<dbReference type="Gene3D" id="1.10.510.10">
    <property type="entry name" value="Transferase(Phosphotransferase) domain 1"/>
    <property type="match status" value="1"/>
</dbReference>
<dbReference type="InterPro" id="IPR008271">
    <property type="entry name" value="Ser/Thr_kinase_AS"/>
</dbReference>
<name>A0A4V6T5R8_DENBC</name>
<evidence type="ECO:0000256" key="5">
    <source>
        <dbReference type="ARBA" id="ARBA00022840"/>
    </source>
</evidence>
<evidence type="ECO:0000256" key="4">
    <source>
        <dbReference type="ARBA" id="ARBA00022777"/>
    </source>
</evidence>
<feature type="region of interest" description="Disordered" evidence="7">
    <location>
        <begin position="1"/>
        <end position="23"/>
    </location>
</feature>
<evidence type="ECO:0000256" key="6">
    <source>
        <dbReference type="PROSITE-ProRule" id="PRU10141"/>
    </source>
</evidence>
<dbReference type="Proteomes" id="UP000297245">
    <property type="component" value="Unassembled WGS sequence"/>
</dbReference>
<dbReference type="SMART" id="SM00220">
    <property type="entry name" value="S_TKc"/>
    <property type="match status" value="1"/>
</dbReference>
<proteinExistence type="inferred from homology"/>
<feature type="region of interest" description="Disordered" evidence="7">
    <location>
        <begin position="620"/>
        <end position="665"/>
    </location>
</feature>
<dbReference type="PROSITE" id="PS00107">
    <property type="entry name" value="PROTEIN_KINASE_ATP"/>
    <property type="match status" value="1"/>
</dbReference>
<dbReference type="FunFam" id="1.10.510.10:FF:000182">
    <property type="entry name" value="MAP kinase kinase kinase mkh1"/>
    <property type="match status" value="1"/>
</dbReference>
<dbReference type="PROSITE" id="PS00108">
    <property type="entry name" value="PROTEIN_KINASE_ST"/>
    <property type="match status" value="1"/>
</dbReference>
<feature type="compositionally biased region" description="Low complexity" evidence="7">
    <location>
        <begin position="1"/>
        <end position="13"/>
    </location>
</feature>
<feature type="compositionally biased region" description="Polar residues" evidence="7">
    <location>
        <begin position="37"/>
        <end position="50"/>
    </location>
</feature>
<dbReference type="Pfam" id="PF00069">
    <property type="entry name" value="Pkinase"/>
    <property type="match status" value="1"/>
</dbReference>
<dbReference type="GO" id="GO:0005524">
    <property type="term" value="F:ATP binding"/>
    <property type="evidence" value="ECO:0007669"/>
    <property type="project" value="UniProtKB-UniRule"/>
</dbReference>
<feature type="region of interest" description="Disordered" evidence="7">
    <location>
        <begin position="407"/>
        <end position="515"/>
    </location>
</feature>
<feature type="domain" description="Protein kinase" evidence="8">
    <location>
        <begin position="123"/>
        <end position="389"/>
    </location>
</feature>
<dbReference type="PANTHER" id="PTHR48016">
    <property type="entry name" value="MAP KINASE KINASE KINASE SSK2-RELATED-RELATED"/>
    <property type="match status" value="1"/>
</dbReference>
<evidence type="ECO:0000256" key="3">
    <source>
        <dbReference type="ARBA" id="ARBA00022741"/>
    </source>
</evidence>
<keyword evidence="4 9" id="KW-0418">Kinase</keyword>
<dbReference type="SUPFAM" id="SSF56112">
    <property type="entry name" value="Protein kinase-like (PK-like)"/>
    <property type="match status" value="1"/>
</dbReference>
<keyword evidence="5 6" id="KW-0067">ATP-binding</keyword>
<feature type="region of interest" description="Disordered" evidence="7">
    <location>
        <begin position="35"/>
        <end position="104"/>
    </location>
</feature>
<keyword evidence="3 6" id="KW-0547">Nucleotide-binding</keyword>
<dbReference type="GO" id="GO:0000196">
    <property type="term" value="P:cell integrity MAPK cascade"/>
    <property type="evidence" value="ECO:0007669"/>
    <property type="project" value="UniProtKB-ARBA"/>
</dbReference>
<protein>
    <submittedName>
        <fullName evidence="9">Pkinase-domain-containing protein</fullName>
    </submittedName>
</protein>
<feature type="compositionally biased region" description="Low complexity" evidence="7">
    <location>
        <begin position="51"/>
        <end position="67"/>
    </location>
</feature>
<dbReference type="InterPro" id="IPR050538">
    <property type="entry name" value="MAP_kinase_kinase_kinase"/>
</dbReference>
<sequence length="743" mass="81922">MRTSSPLSPSLSPMEHGTTTTSLFTSNIFRRILRSNPLATNTPRQSDYDNTTPTATTATSSTLTQLPVNTTHVRSESPDNFGPPRSVIGNNTLPTGTARPELHVNPRISGRQQSIIEPLKFQWIRGEKLGSGSFGKVYLALNATTGDIMAVKQVELLRTISGPTKHQQEMIDALKFESNTLKDLDHPHIVHYLGWEESPENLSIFMEYVSGGTINGCLSSHGPFHDFITRSFTTQILNGLEYLHSKGIIHRDLKADNILVATDGRCKISDFGISKHAEEDFGRAFTGMKGTIYWMAPEVVEIDKAKGYDLKVDIWSVGCVVLEMWSGKRPWFGQELYPVIFKLAKERSAPPIPKNVEVSDLGLDFRSKCFAKEAQMRPSAAELLQHPYLQLPPNWIFEGFDADQSRYTRGGEAPVHSKEPGRRRLGSTKNVPPVPPIPPPPVNPPPTTYPANPTITQARYDAASPSRPPPSAAGPPVVVIKPARPHPVSNNSSPWSPAETPSPSTSTSSARWSARRKKSFYVVNPDPDDYVPQGRNKFFYSPPPLPSVPGPSRLSVGMAPRRVSSSLTLHKHAVPRRAPSTPALRSSGYQSMALSASSSSTSSSTFNNAFTTTTITDYTDSDSDSDDGLWNRPPVPTLTREELGDNSRKRASRISKIGTKRDSAWERPPAEDIYQNIGKCFPGHDIDKPIIQNEPPLDPLRRGGTITRAKTLREVGQERVNDSGHPGRRVTRLWGLQTEEVIT</sequence>
<feature type="compositionally biased region" description="Pro residues" evidence="7">
    <location>
        <begin position="432"/>
        <end position="448"/>
    </location>
</feature>
<evidence type="ECO:0000313" key="10">
    <source>
        <dbReference type="Proteomes" id="UP000297245"/>
    </source>
</evidence>
<evidence type="ECO:0000256" key="2">
    <source>
        <dbReference type="ARBA" id="ARBA00022679"/>
    </source>
</evidence>
<dbReference type="PANTHER" id="PTHR48016:SF48">
    <property type="entry name" value="SERINE_THREONINE-PROTEIN KINASE BCK1_SLK1_SSP31"/>
    <property type="match status" value="1"/>
</dbReference>
<dbReference type="EMBL" id="ML179037">
    <property type="protein sequence ID" value="THV07706.1"/>
    <property type="molecule type" value="Genomic_DNA"/>
</dbReference>
<reference evidence="9 10" key="1">
    <citation type="journal article" date="2019" name="Nat. Ecol. Evol.">
        <title>Megaphylogeny resolves global patterns of mushroom evolution.</title>
        <authorList>
            <person name="Varga T."/>
            <person name="Krizsan K."/>
            <person name="Foldi C."/>
            <person name="Dima B."/>
            <person name="Sanchez-Garcia M."/>
            <person name="Sanchez-Ramirez S."/>
            <person name="Szollosi G.J."/>
            <person name="Szarkandi J.G."/>
            <person name="Papp V."/>
            <person name="Albert L."/>
            <person name="Andreopoulos W."/>
            <person name="Angelini C."/>
            <person name="Antonin V."/>
            <person name="Barry K.W."/>
            <person name="Bougher N.L."/>
            <person name="Buchanan P."/>
            <person name="Buyck B."/>
            <person name="Bense V."/>
            <person name="Catcheside P."/>
            <person name="Chovatia M."/>
            <person name="Cooper J."/>
            <person name="Damon W."/>
            <person name="Desjardin D."/>
            <person name="Finy P."/>
            <person name="Geml J."/>
            <person name="Haridas S."/>
            <person name="Hughes K."/>
            <person name="Justo A."/>
            <person name="Karasinski D."/>
            <person name="Kautmanova I."/>
            <person name="Kiss B."/>
            <person name="Kocsube S."/>
            <person name="Kotiranta H."/>
            <person name="LaButti K.M."/>
            <person name="Lechner B.E."/>
            <person name="Liimatainen K."/>
            <person name="Lipzen A."/>
            <person name="Lukacs Z."/>
            <person name="Mihaltcheva S."/>
            <person name="Morgado L.N."/>
            <person name="Niskanen T."/>
            <person name="Noordeloos M.E."/>
            <person name="Ohm R.A."/>
            <person name="Ortiz-Santana B."/>
            <person name="Ovrebo C."/>
            <person name="Racz N."/>
            <person name="Riley R."/>
            <person name="Savchenko A."/>
            <person name="Shiryaev A."/>
            <person name="Soop K."/>
            <person name="Spirin V."/>
            <person name="Szebenyi C."/>
            <person name="Tomsovsky M."/>
            <person name="Tulloss R.E."/>
            <person name="Uehling J."/>
            <person name="Grigoriev I.V."/>
            <person name="Vagvolgyi C."/>
            <person name="Papp T."/>
            <person name="Martin F.M."/>
            <person name="Miettinen O."/>
            <person name="Hibbett D.S."/>
            <person name="Nagy L.G."/>
        </authorList>
    </citation>
    <scope>NUCLEOTIDE SEQUENCE [LARGE SCALE GENOMIC DNA]</scope>
    <source>
        <strain evidence="9 10">CBS 962.96</strain>
    </source>
</reference>
<dbReference type="FunFam" id="3.30.200.20:FF:000387">
    <property type="entry name" value="Serine/threonine-protein kinase STE11"/>
    <property type="match status" value="1"/>
</dbReference>
<dbReference type="InterPro" id="IPR017441">
    <property type="entry name" value="Protein_kinase_ATP_BS"/>
</dbReference>
<dbReference type="GO" id="GO:0004709">
    <property type="term" value="F:MAP kinase kinase kinase activity"/>
    <property type="evidence" value="ECO:0007669"/>
    <property type="project" value="UniProtKB-ARBA"/>
</dbReference>
<dbReference type="PROSITE" id="PS50011">
    <property type="entry name" value="PROTEIN_KINASE_DOM"/>
    <property type="match status" value="1"/>
</dbReference>
<keyword evidence="2" id="KW-0808">Transferase</keyword>
<accession>A0A4V6T5R8</accession>
<dbReference type="InterPro" id="IPR011009">
    <property type="entry name" value="Kinase-like_dom_sf"/>
</dbReference>
<dbReference type="InterPro" id="IPR000719">
    <property type="entry name" value="Prot_kinase_dom"/>
</dbReference>
<keyword evidence="10" id="KW-1185">Reference proteome</keyword>
<feature type="binding site" evidence="6">
    <location>
        <position position="152"/>
    </location>
    <ligand>
        <name>ATP</name>
        <dbReference type="ChEBI" id="CHEBI:30616"/>
    </ligand>
</feature>
<comment type="similarity">
    <text evidence="1">Belongs to the protein kinase superfamily. STE Ser/Thr protein kinase family. MAP kinase kinase kinase subfamily.</text>
</comment>
<evidence type="ECO:0000313" key="9">
    <source>
        <dbReference type="EMBL" id="THV07706.1"/>
    </source>
</evidence>
<feature type="compositionally biased region" description="Low complexity" evidence="7">
    <location>
        <begin position="492"/>
        <end position="512"/>
    </location>
</feature>
<dbReference type="AlphaFoldDB" id="A0A4V6T5R8"/>
<evidence type="ECO:0000259" key="8">
    <source>
        <dbReference type="PROSITE" id="PS50011"/>
    </source>
</evidence>
<gene>
    <name evidence="9" type="ORF">K435DRAFT_959769</name>
</gene>
<feature type="compositionally biased region" description="Basic and acidic residues" evidence="7">
    <location>
        <begin position="639"/>
        <end position="648"/>
    </location>
</feature>
<organism evidence="9 10">
    <name type="scientific">Dendrothele bispora (strain CBS 962.96)</name>
    <dbReference type="NCBI Taxonomy" id="1314807"/>
    <lineage>
        <taxon>Eukaryota</taxon>
        <taxon>Fungi</taxon>
        <taxon>Dikarya</taxon>
        <taxon>Basidiomycota</taxon>
        <taxon>Agaricomycotina</taxon>
        <taxon>Agaricomycetes</taxon>
        <taxon>Agaricomycetidae</taxon>
        <taxon>Agaricales</taxon>
        <taxon>Agaricales incertae sedis</taxon>
        <taxon>Dendrothele</taxon>
    </lineage>
</organism>
<dbReference type="OrthoDB" id="266718at2759"/>